<proteinExistence type="predicted"/>
<keyword evidence="2" id="KW-1185">Reference proteome</keyword>
<dbReference type="AlphaFoldDB" id="A0A318U639"/>
<comment type="caution">
    <text evidence="1">The sequence shown here is derived from an EMBL/GenBank/DDBJ whole genome shotgun (WGS) entry which is preliminary data.</text>
</comment>
<dbReference type="EMBL" id="QKLU01000013">
    <property type="protein sequence ID" value="PYF68391.1"/>
    <property type="molecule type" value="Genomic_DNA"/>
</dbReference>
<gene>
    <name evidence="1" type="ORF">B0O44_1133</name>
</gene>
<evidence type="ECO:0000313" key="2">
    <source>
        <dbReference type="Proteomes" id="UP000248198"/>
    </source>
</evidence>
<sequence>MEHEYMHIELTGAKISDSIRQFEKEKEQRFIQLIVDILVMSILKEYHEESNQIPKI</sequence>
<accession>A0A318U639</accession>
<reference evidence="1 2" key="1">
    <citation type="submission" date="2018-06" db="EMBL/GenBank/DDBJ databases">
        <title>Genomic Encyclopedia of Archaeal and Bacterial Type Strains, Phase II (KMG-II): from individual species to whole genera.</title>
        <authorList>
            <person name="Goeker M."/>
        </authorList>
    </citation>
    <scope>NUCLEOTIDE SEQUENCE [LARGE SCALE GENOMIC DNA]</scope>
    <source>
        <strain evidence="1 2">DSM 27372</strain>
    </source>
</reference>
<evidence type="ECO:0000313" key="1">
    <source>
        <dbReference type="EMBL" id="PYF68391.1"/>
    </source>
</evidence>
<name>A0A318U639_9SPHI</name>
<protein>
    <submittedName>
        <fullName evidence="1">Uncharacterized protein</fullName>
    </submittedName>
</protein>
<dbReference type="Proteomes" id="UP000248198">
    <property type="component" value="Unassembled WGS sequence"/>
</dbReference>
<organism evidence="1 2">
    <name type="scientific">Pedobacter nutrimenti</name>
    <dbReference type="NCBI Taxonomy" id="1241337"/>
    <lineage>
        <taxon>Bacteria</taxon>
        <taxon>Pseudomonadati</taxon>
        <taxon>Bacteroidota</taxon>
        <taxon>Sphingobacteriia</taxon>
        <taxon>Sphingobacteriales</taxon>
        <taxon>Sphingobacteriaceae</taxon>
        <taxon>Pedobacter</taxon>
    </lineage>
</organism>